<evidence type="ECO:0000313" key="3">
    <source>
        <dbReference type="EMBL" id="GJS53832.1"/>
    </source>
</evidence>
<evidence type="ECO:0000313" key="4">
    <source>
        <dbReference type="Proteomes" id="UP001151760"/>
    </source>
</evidence>
<reference evidence="3" key="2">
    <citation type="submission" date="2022-01" db="EMBL/GenBank/DDBJ databases">
        <authorList>
            <person name="Yamashiro T."/>
            <person name="Shiraishi A."/>
            <person name="Satake H."/>
            <person name="Nakayama K."/>
        </authorList>
    </citation>
    <scope>NUCLEOTIDE SEQUENCE</scope>
</reference>
<feature type="coiled-coil region" evidence="1">
    <location>
        <begin position="474"/>
        <end position="505"/>
    </location>
</feature>
<feature type="coiled-coil region" evidence="1">
    <location>
        <begin position="747"/>
        <end position="774"/>
    </location>
</feature>
<comment type="caution">
    <text evidence="3">The sequence shown here is derived from an EMBL/GenBank/DDBJ whole genome shotgun (WGS) entry which is preliminary data.</text>
</comment>
<proteinExistence type="predicted"/>
<evidence type="ECO:0000256" key="1">
    <source>
        <dbReference type="SAM" id="Coils"/>
    </source>
</evidence>
<feature type="compositionally biased region" description="Basic and acidic residues" evidence="2">
    <location>
        <begin position="369"/>
        <end position="384"/>
    </location>
</feature>
<dbReference type="Proteomes" id="UP001151760">
    <property type="component" value="Unassembled WGS sequence"/>
</dbReference>
<keyword evidence="4" id="KW-1185">Reference proteome</keyword>
<name>A0ABQ4WLT2_9ASTR</name>
<dbReference type="EMBL" id="BQNB010008753">
    <property type="protein sequence ID" value="GJS53832.1"/>
    <property type="molecule type" value="Genomic_DNA"/>
</dbReference>
<evidence type="ECO:0008006" key="5">
    <source>
        <dbReference type="Google" id="ProtNLM"/>
    </source>
</evidence>
<evidence type="ECO:0000256" key="2">
    <source>
        <dbReference type="SAM" id="MobiDB-lite"/>
    </source>
</evidence>
<accession>A0ABQ4WLT2</accession>
<keyword evidence="1" id="KW-0175">Coiled coil</keyword>
<protein>
    <recommendedName>
        <fullName evidence="5">F-box domain-containing protein</fullName>
    </recommendedName>
</protein>
<feature type="region of interest" description="Disordered" evidence="2">
    <location>
        <begin position="337"/>
        <end position="394"/>
    </location>
</feature>
<gene>
    <name evidence="3" type="ORF">Tco_0627194</name>
</gene>
<reference evidence="3" key="1">
    <citation type="journal article" date="2022" name="Int. J. Mol. Sci.">
        <title>Draft Genome of Tanacetum Coccineum: Genomic Comparison of Closely Related Tanacetum-Family Plants.</title>
        <authorList>
            <person name="Yamashiro T."/>
            <person name="Shiraishi A."/>
            <person name="Nakayama K."/>
            <person name="Satake H."/>
        </authorList>
    </citation>
    <scope>NUCLEOTIDE SEQUENCE</scope>
</reference>
<feature type="coiled-coil region" evidence="1">
    <location>
        <begin position="298"/>
        <end position="329"/>
    </location>
</feature>
<sequence>MSYAKDGEVVIKLMLFAGRPDPPSHRGSKRKFFLRGSNTELFCVIIGLKRLDLTGKTPEEMEEEKFNDILDMSSEIWEQMEDLKDANFFVDLARDNSVAYSPAVASESGCGNAGTELAADYAKAKQEVEDQDCEIVVRQISDDDVEHNELQLLDLPLGDLEMIMEFCIGLEYLNFCATCKRCHLAAPVLQWRVVPPLPSAALQQPFVAHSRRILSSSCAAKGAMNLERQLNKETLHEKDFNSDLRVIKVQFDKFIHSKVLEPSNYNSYDLETRRDFKEYTHMKAQTFKETIIQNMNFIEQCIVERAKHEQELQNELKRLNERKLQIQECKVQKVKESDASSGDNDCSRIVSDKENDQGLENQSNTSGDESSRSRNECNDKRNYGDDTDISPSYDTKPMVEVPYTAEYNVFVVDTQHSEQPECIINTCVVKKADSNVTPDSPDVCDNEIQTDHNVVECDDERVALANLKLDIDENKTIQKQLKKANASLTQELKECKSTLAETSRTLGESNSIRDSCLVALQNKQTEFERYKAFNDRTVDYDKLERKLNETLGLLAQKHIDIKEGLKLKAYEILVVQEKHDALVKHSLLTKSYYEGLIKEKTKFTKGVINPNHHYVAPKCPNLMEDYLCYPIVPQKAQYEKPCLYEIPHDQSDPANRLVLDREEILTLEEESRSKLNKDLVKPFDYTKELVDQAWVKHSKDHFRAPTAKDMEILIKICLMPLALKTRNDSFTFVHELKKETHADLKYVESLENEIDKLESDNAEFSNMYDMLLQECVFNNVMCSYFHSLSDLDAHAELQCLYDHKVKQYECLAQELSKQTESVSKEVYIELL</sequence>
<feature type="compositionally biased region" description="Polar residues" evidence="2">
    <location>
        <begin position="358"/>
        <end position="368"/>
    </location>
</feature>
<organism evidence="3 4">
    <name type="scientific">Tanacetum coccineum</name>
    <dbReference type="NCBI Taxonomy" id="301880"/>
    <lineage>
        <taxon>Eukaryota</taxon>
        <taxon>Viridiplantae</taxon>
        <taxon>Streptophyta</taxon>
        <taxon>Embryophyta</taxon>
        <taxon>Tracheophyta</taxon>
        <taxon>Spermatophyta</taxon>
        <taxon>Magnoliopsida</taxon>
        <taxon>eudicotyledons</taxon>
        <taxon>Gunneridae</taxon>
        <taxon>Pentapetalae</taxon>
        <taxon>asterids</taxon>
        <taxon>campanulids</taxon>
        <taxon>Asterales</taxon>
        <taxon>Asteraceae</taxon>
        <taxon>Asteroideae</taxon>
        <taxon>Anthemideae</taxon>
        <taxon>Anthemidinae</taxon>
        <taxon>Tanacetum</taxon>
    </lineage>
</organism>